<feature type="compositionally biased region" description="Acidic residues" evidence="1">
    <location>
        <begin position="80"/>
        <end position="124"/>
    </location>
</feature>
<feature type="compositionally biased region" description="Basic and acidic residues" evidence="1">
    <location>
        <begin position="55"/>
        <end position="66"/>
    </location>
</feature>
<feature type="region of interest" description="Disordered" evidence="1">
    <location>
        <begin position="272"/>
        <end position="338"/>
    </location>
</feature>
<comment type="caution">
    <text evidence="2">The sequence shown here is derived from an EMBL/GenBank/DDBJ whole genome shotgun (WGS) entry which is preliminary data.</text>
</comment>
<name>A0A9P5ZG55_PLEER</name>
<feature type="compositionally biased region" description="Acidic residues" evidence="1">
    <location>
        <begin position="174"/>
        <end position="183"/>
    </location>
</feature>
<evidence type="ECO:0000313" key="3">
    <source>
        <dbReference type="Proteomes" id="UP000807025"/>
    </source>
</evidence>
<feature type="compositionally biased region" description="Gly residues" evidence="1">
    <location>
        <begin position="152"/>
        <end position="167"/>
    </location>
</feature>
<keyword evidence="3" id="KW-1185">Reference proteome</keyword>
<dbReference type="EMBL" id="MU154902">
    <property type="protein sequence ID" value="KAF9486827.1"/>
    <property type="molecule type" value="Genomic_DNA"/>
</dbReference>
<feature type="compositionally biased region" description="Basic and acidic residues" evidence="1">
    <location>
        <begin position="286"/>
        <end position="306"/>
    </location>
</feature>
<protein>
    <submittedName>
        <fullName evidence="2">Uncharacterized protein</fullName>
    </submittedName>
</protein>
<evidence type="ECO:0000313" key="2">
    <source>
        <dbReference type="EMBL" id="KAF9486827.1"/>
    </source>
</evidence>
<proteinExistence type="predicted"/>
<evidence type="ECO:0000256" key="1">
    <source>
        <dbReference type="SAM" id="MobiDB-lite"/>
    </source>
</evidence>
<sequence length="431" mass="47803">MKRKDDPDSPGRSKKARRNKKETSPPPPPLDLSSILNWFNDPRRDRIISVQDLDADSKWPGTHERTGLSSQGLSSKKDSEEESQSEEEKDEQEEIPQDKEETDGDEDMEEPEGGSEDQEEDQDGGENGMMADDDGEAGDELYLSKDEVNATGMGGALEGCGDTGGDGPLVSFSQEEEFLEENETAQRAVLSEDEAAGGDLRGKVSKGDFSEGGGEGDSSTEEDMLPRNHHTDSLPVASSSQIVGITPWLQTQVVRDRRDVTFGTEDAVAAMRSKRKALLNSPKKPRINERKEKNKDKGKKRDREPPGDFTLQSRGRIASLATSSTMTSRSSSQSITEEVGKETKLGFGEWWVEVKKRISNEGETPIAKWLENNCLPPIYAKEPPPPSLSMKEGRALRKILSKSFQQDSHTKFNKFITRLLLQLQAKFGWIE</sequence>
<feature type="compositionally biased region" description="Basic and acidic residues" evidence="1">
    <location>
        <begin position="200"/>
        <end position="209"/>
    </location>
</feature>
<dbReference type="AlphaFoldDB" id="A0A9P5ZG55"/>
<feature type="region of interest" description="Disordered" evidence="1">
    <location>
        <begin position="51"/>
        <end position="241"/>
    </location>
</feature>
<gene>
    <name evidence="2" type="ORF">BDN71DRAFT_1514591</name>
</gene>
<feature type="compositionally biased region" description="Basic and acidic residues" evidence="1">
    <location>
        <begin position="1"/>
        <end position="11"/>
    </location>
</feature>
<accession>A0A9P5ZG55</accession>
<dbReference type="Proteomes" id="UP000807025">
    <property type="component" value="Unassembled WGS sequence"/>
</dbReference>
<organism evidence="2 3">
    <name type="scientific">Pleurotus eryngii</name>
    <name type="common">Boletus of the steppes</name>
    <dbReference type="NCBI Taxonomy" id="5323"/>
    <lineage>
        <taxon>Eukaryota</taxon>
        <taxon>Fungi</taxon>
        <taxon>Dikarya</taxon>
        <taxon>Basidiomycota</taxon>
        <taxon>Agaricomycotina</taxon>
        <taxon>Agaricomycetes</taxon>
        <taxon>Agaricomycetidae</taxon>
        <taxon>Agaricales</taxon>
        <taxon>Pleurotineae</taxon>
        <taxon>Pleurotaceae</taxon>
        <taxon>Pleurotus</taxon>
    </lineage>
</organism>
<reference evidence="2" key="1">
    <citation type="submission" date="2020-11" db="EMBL/GenBank/DDBJ databases">
        <authorList>
            <consortium name="DOE Joint Genome Institute"/>
            <person name="Ahrendt S."/>
            <person name="Riley R."/>
            <person name="Andreopoulos W."/>
            <person name="Labutti K."/>
            <person name="Pangilinan J."/>
            <person name="Ruiz-Duenas F.J."/>
            <person name="Barrasa J.M."/>
            <person name="Sanchez-Garcia M."/>
            <person name="Camarero S."/>
            <person name="Miyauchi S."/>
            <person name="Serrano A."/>
            <person name="Linde D."/>
            <person name="Babiker R."/>
            <person name="Drula E."/>
            <person name="Ayuso-Fernandez I."/>
            <person name="Pacheco R."/>
            <person name="Padilla G."/>
            <person name="Ferreira P."/>
            <person name="Barriuso J."/>
            <person name="Kellner H."/>
            <person name="Castanera R."/>
            <person name="Alfaro M."/>
            <person name="Ramirez L."/>
            <person name="Pisabarro A.G."/>
            <person name="Kuo A."/>
            <person name="Tritt A."/>
            <person name="Lipzen A."/>
            <person name="He G."/>
            <person name="Yan M."/>
            <person name="Ng V."/>
            <person name="Cullen D."/>
            <person name="Martin F."/>
            <person name="Rosso M.-N."/>
            <person name="Henrissat B."/>
            <person name="Hibbett D."/>
            <person name="Martinez A.T."/>
            <person name="Grigoriev I.V."/>
        </authorList>
    </citation>
    <scope>NUCLEOTIDE SEQUENCE</scope>
    <source>
        <strain evidence="2">ATCC 90797</strain>
    </source>
</reference>
<feature type="compositionally biased region" description="Low complexity" evidence="1">
    <location>
        <begin position="319"/>
        <end position="336"/>
    </location>
</feature>
<feature type="region of interest" description="Disordered" evidence="1">
    <location>
        <begin position="1"/>
        <end position="37"/>
    </location>
</feature>